<evidence type="ECO:0000313" key="5">
    <source>
        <dbReference type="Proteomes" id="UP000388235"/>
    </source>
</evidence>
<dbReference type="PANTHER" id="PTHR37423">
    <property type="entry name" value="SOLUBLE LYTIC MUREIN TRANSGLYCOSYLASE-RELATED"/>
    <property type="match status" value="1"/>
</dbReference>
<comment type="similarity">
    <text evidence="1">Belongs to the transglycosylase Slt family.</text>
</comment>
<evidence type="ECO:0000256" key="1">
    <source>
        <dbReference type="ARBA" id="ARBA00007734"/>
    </source>
</evidence>
<name>A0A5Q2QF95_9GAMM</name>
<dbReference type="PANTHER" id="PTHR37423:SF2">
    <property type="entry name" value="MEMBRANE-BOUND LYTIC MUREIN TRANSGLYCOSYLASE C"/>
    <property type="match status" value="1"/>
</dbReference>
<dbReference type="SUPFAM" id="SSF53955">
    <property type="entry name" value="Lysozyme-like"/>
    <property type="match status" value="1"/>
</dbReference>
<dbReference type="EMBL" id="CP045871">
    <property type="protein sequence ID" value="QGG80706.1"/>
    <property type="molecule type" value="Genomic_DNA"/>
</dbReference>
<dbReference type="KEGG" id="llp:GH975_09045"/>
<accession>A0A5Q2QF95</accession>
<dbReference type="Proteomes" id="UP000388235">
    <property type="component" value="Chromosome"/>
</dbReference>
<dbReference type="AlphaFoldDB" id="A0A5Q2QF95"/>
<proteinExistence type="inferred from homology"/>
<sequence length="186" mass="21452">MRRALWIVWALSLLNAGAAEPGVDQELLGKLRSAVESAQSFDDDYDATVWLTLMGQRMARYNPDPDERLAILIAVHREARRVDIPPEMVLSVMHVESRFKRFAISRVGAQGLMQIMPFWKNEINHSDANLFDVDTNIRFGCTILKHYLDRERGNWARALARYNGSLGKTWYPEKVMSAWDRVWFPG</sequence>
<organism evidence="4 5">
    <name type="scientific">Litorivicinus lipolyticus</name>
    <dbReference type="NCBI Taxonomy" id="418701"/>
    <lineage>
        <taxon>Bacteria</taxon>
        <taxon>Pseudomonadati</taxon>
        <taxon>Pseudomonadota</taxon>
        <taxon>Gammaproteobacteria</taxon>
        <taxon>Oceanospirillales</taxon>
        <taxon>Litorivicinaceae</taxon>
        <taxon>Litorivicinus</taxon>
    </lineage>
</organism>
<evidence type="ECO:0000256" key="2">
    <source>
        <dbReference type="SAM" id="SignalP"/>
    </source>
</evidence>
<keyword evidence="5" id="KW-1185">Reference proteome</keyword>
<dbReference type="Gene3D" id="1.10.530.10">
    <property type="match status" value="1"/>
</dbReference>
<dbReference type="OrthoDB" id="92254at2"/>
<gene>
    <name evidence="4" type="ORF">GH975_09045</name>
</gene>
<feature type="signal peptide" evidence="2">
    <location>
        <begin position="1"/>
        <end position="18"/>
    </location>
</feature>
<dbReference type="InterPro" id="IPR008258">
    <property type="entry name" value="Transglycosylase_SLT_dom_1"/>
</dbReference>
<keyword evidence="2" id="KW-0732">Signal</keyword>
<evidence type="ECO:0000259" key="3">
    <source>
        <dbReference type="Pfam" id="PF01464"/>
    </source>
</evidence>
<dbReference type="InterPro" id="IPR023346">
    <property type="entry name" value="Lysozyme-like_dom_sf"/>
</dbReference>
<feature type="chain" id="PRO_5024403348" evidence="2">
    <location>
        <begin position="19"/>
        <end position="186"/>
    </location>
</feature>
<evidence type="ECO:0000313" key="4">
    <source>
        <dbReference type="EMBL" id="QGG80706.1"/>
    </source>
</evidence>
<feature type="domain" description="Transglycosylase SLT" evidence="3">
    <location>
        <begin position="77"/>
        <end position="170"/>
    </location>
</feature>
<protein>
    <submittedName>
        <fullName evidence="4">Transglycosylase SLT domain-containing protein</fullName>
    </submittedName>
</protein>
<dbReference type="RefSeq" id="WP_153714210.1">
    <property type="nucleotide sequence ID" value="NZ_CP045871.1"/>
</dbReference>
<dbReference type="Pfam" id="PF01464">
    <property type="entry name" value="SLT"/>
    <property type="match status" value="1"/>
</dbReference>
<reference evidence="4 5" key="1">
    <citation type="submission" date="2019-11" db="EMBL/GenBank/DDBJ databases">
        <authorList>
            <person name="Khan S.A."/>
            <person name="Jeon C.O."/>
            <person name="Chun B.H."/>
        </authorList>
    </citation>
    <scope>NUCLEOTIDE SEQUENCE [LARGE SCALE GENOMIC DNA]</scope>
    <source>
        <strain evidence="4 5">IMCC 1097</strain>
    </source>
</reference>